<dbReference type="Proteomes" id="UP000326041">
    <property type="component" value="Chromosome"/>
</dbReference>
<keyword evidence="2" id="KW-1185">Reference proteome</keyword>
<dbReference type="EMBL" id="CP023697">
    <property type="protein sequence ID" value="QEV04993.1"/>
    <property type="molecule type" value="Genomic_DNA"/>
</dbReference>
<evidence type="ECO:0000313" key="1">
    <source>
        <dbReference type="EMBL" id="QEV04993.1"/>
    </source>
</evidence>
<dbReference type="RefSeq" id="WP_055605459.1">
    <property type="nucleotide sequence ID" value="NZ_CP023697.1"/>
</dbReference>
<sequence length="252" mass="27707">MGGQSYLALRREWRSQLWNSRLAQLDEGIDGNDLCTVKGAIVMLGMVGIPQIDDVNHDAMRTAVDDDGGKFQDISSTGIEWLNPDPHVMPRSQGCAYVGATNIISNAPRTTPLISDMLFMLGCAIHQVRRDLPESGSERIQVGNRPVPADGFPLLGQAGVSPVLAPIQALTCEEVIDTSVTHMLATGYAYAWSIPIEWPYIMGEYLRQRYSEFADEPDPQFTPPPEPLAGSRLCPDLIKSLRDYYSANRAGE</sequence>
<protein>
    <submittedName>
        <fullName evidence="1">Uncharacterized protein</fullName>
    </submittedName>
</protein>
<accession>A0ABX6ASJ4</accession>
<organism evidence="1 2">
    <name type="scientific">Streptomyces prasinus</name>
    <dbReference type="NCBI Taxonomy" id="67345"/>
    <lineage>
        <taxon>Bacteria</taxon>
        <taxon>Bacillati</taxon>
        <taxon>Actinomycetota</taxon>
        <taxon>Actinomycetes</taxon>
        <taxon>Kitasatosporales</taxon>
        <taxon>Streptomycetaceae</taxon>
        <taxon>Streptomyces</taxon>
    </lineage>
</organism>
<name>A0ABX6ASJ4_9ACTN</name>
<proteinExistence type="predicted"/>
<evidence type="ECO:0000313" key="2">
    <source>
        <dbReference type="Proteomes" id="UP000326041"/>
    </source>
</evidence>
<reference evidence="1 2" key="1">
    <citation type="submission" date="2017-09" db="EMBL/GenBank/DDBJ databases">
        <authorList>
            <person name="Lee N."/>
            <person name="Cho B.-K."/>
        </authorList>
    </citation>
    <scope>NUCLEOTIDE SEQUENCE [LARGE SCALE GENOMIC DNA]</scope>
    <source>
        <strain evidence="1 2">ATCC 13879</strain>
    </source>
</reference>
<gene>
    <name evidence="1" type="ORF">CP972_04220</name>
</gene>
<dbReference type="GeneID" id="95533777"/>